<dbReference type="GeneID" id="99984863"/>
<evidence type="ECO:0000256" key="3">
    <source>
        <dbReference type="ARBA" id="ARBA00022729"/>
    </source>
</evidence>
<dbReference type="AlphaFoldDB" id="A0A1I0M7Q8"/>
<evidence type="ECO:0000259" key="7">
    <source>
        <dbReference type="Pfam" id="PF14322"/>
    </source>
</evidence>
<feature type="domain" description="RagB/SusD" evidence="6">
    <location>
        <begin position="346"/>
        <end position="491"/>
    </location>
</feature>
<dbReference type="Pfam" id="PF07980">
    <property type="entry name" value="SusD_RagB"/>
    <property type="match status" value="1"/>
</dbReference>
<evidence type="ECO:0000259" key="6">
    <source>
        <dbReference type="Pfam" id="PF07980"/>
    </source>
</evidence>
<dbReference type="EMBL" id="FOIR01000001">
    <property type="protein sequence ID" value="SEV83756.1"/>
    <property type="molecule type" value="Genomic_DNA"/>
</dbReference>
<name>A0A1I0M7Q8_9BACT</name>
<dbReference type="InterPro" id="IPR033985">
    <property type="entry name" value="SusD-like_N"/>
</dbReference>
<dbReference type="InterPro" id="IPR011990">
    <property type="entry name" value="TPR-like_helical_dom_sf"/>
</dbReference>
<dbReference type="Proteomes" id="UP000199437">
    <property type="component" value="Unassembled WGS sequence"/>
</dbReference>
<dbReference type="GO" id="GO:0009279">
    <property type="term" value="C:cell outer membrane"/>
    <property type="evidence" value="ECO:0007669"/>
    <property type="project" value="UniProtKB-SubCell"/>
</dbReference>
<keyword evidence="4" id="KW-0472">Membrane</keyword>
<dbReference type="SUPFAM" id="SSF48452">
    <property type="entry name" value="TPR-like"/>
    <property type="match status" value="1"/>
</dbReference>
<dbReference type="STRING" id="1267423.SAMN05216290_0099"/>
<dbReference type="Gene3D" id="1.25.40.390">
    <property type="match status" value="1"/>
</dbReference>
<keyword evidence="9" id="KW-1185">Reference proteome</keyword>
<evidence type="ECO:0000256" key="5">
    <source>
        <dbReference type="ARBA" id="ARBA00023237"/>
    </source>
</evidence>
<dbReference type="Pfam" id="PF14322">
    <property type="entry name" value="SusD-like_3"/>
    <property type="match status" value="1"/>
</dbReference>
<dbReference type="OrthoDB" id="1100079at2"/>
<dbReference type="PROSITE" id="PS51257">
    <property type="entry name" value="PROKAR_LIPOPROTEIN"/>
    <property type="match status" value="1"/>
</dbReference>
<dbReference type="InterPro" id="IPR012944">
    <property type="entry name" value="SusD_RagB_dom"/>
</dbReference>
<evidence type="ECO:0000256" key="2">
    <source>
        <dbReference type="ARBA" id="ARBA00006275"/>
    </source>
</evidence>
<accession>A0A1I0M7Q8</accession>
<feature type="domain" description="SusD-like N-terminal" evidence="7">
    <location>
        <begin position="102"/>
        <end position="239"/>
    </location>
</feature>
<sequence length="495" mass="55245">MKNKLIALLGGASMLALTGCGEEFLEVEPSQFLTQEQVQEAAENNPDVVAGSMSGIYTLMFQTGTGGDGGHDDFGQKGYDIFSDFLTSDLALSISTYGWYRTVTEYQATTDFTFGENYMVWRYYYRIVRSANLVIDALGGNDAVPELDENLHIMGQAKAMRAYAYFYLTQFMQRDYNPSEEILPIYIVPDSPNVGKSTAQEVFDLIVSDLTDAIDHLETFQRGAKNEVNQNVAKALLAYTYAAMGDYAQTKTLTAEIINSGEFTLVNKTEATGGFNDVATPGWMWGADLTNDIGLNLVSWWGQMDAYTYSYQWAGDRKVMDQSLFDLIPANDVRKGQFLDNSASAYHLAPINKFYDPNRVIGGQRYITTDYVYMRVAEMYLLHAEASAATGDDASARQSLKALLVERLENPGDENYVDALSGQALMDEIYLQTRIELWGEGKTYLALKRTDNTTFRGDNHLSSVGETLESDDPKLTFMIPQSEIQNNPFIDSQNN</sequence>
<comment type="subcellular location">
    <subcellularLocation>
        <location evidence="1">Cell outer membrane</location>
    </subcellularLocation>
</comment>
<comment type="similarity">
    <text evidence="2">Belongs to the SusD family.</text>
</comment>
<organism evidence="8 9">
    <name type="scientific">Roseivirga pacifica</name>
    <dbReference type="NCBI Taxonomy" id="1267423"/>
    <lineage>
        <taxon>Bacteria</taxon>
        <taxon>Pseudomonadati</taxon>
        <taxon>Bacteroidota</taxon>
        <taxon>Cytophagia</taxon>
        <taxon>Cytophagales</taxon>
        <taxon>Roseivirgaceae</taxon>
        <taxon>Roseivirga</taxon>
    </lineage>
</organism>
<reference evidence="9" key="1">
    <citation type="submission" date="2016-10" db="EMBL/GenBank/DDBJ databases">
        <authorList>
            <person name="Varghese N."/>
            <person name="Submissions S."/>
        </authorList>
    </citation>
    <scope>NUCLEOTIDE SEQUENCE [LARGE SCALE GENOMIC DNA]</scope>
    <source>
        <strain evidence="9">CGMCC 1.12402</strain>
    </source>
</reference>
<protein>
    <submittedName>
        <fullName evidence="8">SusD family protein</fullName>
    </submittedName>
</protein>
<evidence type="ECO:0000256" key="1">
    <source>
        <dbReference type="ARBA" id="ARBA00004442"/>
    </source>
</evidence>
<gene>
    <name evidence="8" type="ORF">SAMN05216290_0099</name>
</gene>
<evidence type="ECO:0000313" key="8">
    <source>
        <dbReference type="EMBL" id="SEV83756.1"/>
    </source>
</evidence>
<keyword evidence="5" id="KW-0998">Cell outer membrane</keyword>
<dbReference type="RefSeq" id="WP_090256424.1">
    <property type="nucleotide sequence ID" value="NZ_FOIR01000001.1"/>
</dbReference>
<evidence type="ECO:0000256" key="4">
    <source>
        <dbReference type="ARBA" id="ARBA00023136"/>
    </source>
</evidence>
<proteinExistence type="inferred from homology"/>
<keyword evidence="3" id="KW-0732">Signal</keyword>
<evidence type="ECO:0000313" key="9">
    <source>
        <dbReference type="Proteomes" id="UP000199437"/>
    </source>
</evidence>